<feature type="region of interest" description="Disordered" evidence="1">
    <location>
        <begin position="1503"/>
        <end position="1527"/>
    </location>
</feature>
<keyword evidence="5" id="KW-1185">Reference proteome</keyword>
<feature type="compositionally biased region" description="Low complexity" evidence="1">
    <location>
        <begin position="1369"/>
        <end position="1378"/>
    </location>
</feature>
<dbReference type="OrthoDB" id="5194739at2"/>
<dbReference type="Proteomes" id="UP000292695">
    <property type="component" value="Unassembled WGS sequence"/>
</dbReference>
<evidence type="ECO:0000313" key="4">
    <source>
        <dbReference type="EMBL" id="TCC22329.1"/>
    </source>
</evidence>
<proteinExistence type="predicted"/>
<feature type="compositionally biased region" description="Basic and acidic residues" evidence="1">
    <location>
        <begin position="864"/>
        <end position="889"/>
    </location>
</feature>
<keyword evidence="2" id="KW-1133">Transmembrane helix</keyword>
<dbReference type="RefSeq" id="WP_131295240.1">
    <property type="nucleotide sequence ID" value="NZ_SJKA01000018.1"/>
</dbReference>
<accession>A0A4R0IDN5</accession>
<evidence type="ECO:0000313" key="5">
    <source>
        <dbReference type="Proteomes" id="UP000292695"/>
    </source>
</evidence>
<feature type="transmembrane region" description="Helical" evidence="2">
    <location>
        <begin position="1273"/>
        <end position="1306"/>
    </location>
</feature>
<sequence>MIPEPTSSELWRYIRENFDDFFPVWVNEDAARRIGDNWGLAANDLTAARDRANTALGELPSAWPDARGVLYHANVGKLVNGVGATDGYDVLIQMMRDMAGMSHEYAKNIAQIKDQIYAELALNGLAFVAGIALPGIGALAGAAIAGGVVARIASLIRTLATAYRAMSAAVRVPTSFVFGAAVKEPLDEVLAEGIAETLDIARGYRQGYDLKQFQVAAGAGAGGAVLALPFAPVGWLASKPLGAAARRLPRHGDGIGEFVENNTQAFVVNGLTSPISSTAAQGIADGRFDQLTAADYGKAIKEQFAGSGLLASGRVSAEHIGGTLGNHLFPSHNGSNPAVVQDTGTPPIDPPDNPPGGLAEAGASQSADGTAGHPAGAHQTADGTAGRPAAAAGTSHAASTSAAHQAAHQIANAGTEHQATTHRTADTNHTDQSSETQTIPARVPLATVAASHSATTTATTPAAAPLLDTPPTHAAHITTPQPTTAPTTSPQAPATQQVTTPPQTQAPTQTAPTQATTQGPAQATTQAPAQGTGQSPAQGATQGAAQGQGQGAAAAQASSGPAGANAHGPVSNQSIDATRSTRNEETEDATTESEATAPNGLAPNSLAPNGRDPGGGGAVQAAPAAAAVVASDAAPVQPEGAAPVVPTHTSTSTAPRTPNHRQAAHGAAGHDGHSQGEHVHLFSRGAERSNQDVFENGGEVPMTQEAVAEAAAAGGVDLSGVEVVIVSDADEIRYLDYQGAVAYAPMDLPNQIRLGPASFATRETLVATLAHEKTHVDQYRAGIDVGTDNRADLETEAYASEAPALERMRAHDRDQVQGRDDVRSPEPDRDSRGGRAADRSDPGRDDAAGREHGGADPGTGRGDALFRRPGDAADRSGARGGDPQRDGADRGGLTPATPPATAAPDGQTGPKGPTDNPPPPPAQGPVGESDDEGRGPQPRRRAEGFVPGFLVVSAESGKAMLDPVVLAAAGILEVVDLGNGRCEVTTVAGDTFILIKRVGVLPAGTVAQYVAVPGASRTAEVTLSDRLALDEVRGVLARILAETASATLNPSPAQLAGTEESEILNPAGDARNDPRLKAEDHGALAEAHMLRFEHEQAGRTRWGRRLRIRRALAQLIASMGLGKDQPNTELLSTLVRPDDQALAERFQDRRSPKDNRPSTKAYVAKAVRTSVWSGLLTGATAYGMTGSPAAGIALAAPGIVYGLVGALAERWLDAHKSASAKPAYAADRAELERENPGLEGRLDGTPPAPLDPAANVPRSTERWRYLVRQTVPFIAAGGVGGVLALLGFSALPAVAVVAGTAAARAVTEQISDARKRDYRRERVKDSMRKEAADPNSVRNQLIRALDEQQQRLAALRAAIIGEPTDGTVPATSTTDSKSPTPPSVVVHGAVQLVDNDAAATARAANVKPAGTDLDPTDLSRHFDSVAEGIVAAFGPAILGGLLGAVGDKVFTDLEEAATAAQKVWDHARREAVRGKALIHVLAEPLQQLDQALQQLARQAGAHRAAPDLTDRAAGRGTVPTPPELDHSERPSRLMKYGVFVFQAGMAALGVAGGIYGLHVVLGLSPLTVATAIAGAVGAFTGGPIARLLFRKAELMRKDANAKAIGKYGVDQAELAEQAGIAKYLIAQLMDQIHQLRELLGQMPVSVSPTDAGYTDRVRAAVERAYLDNQTARPGESAYDLDVRRQRVAELERIDRLAAAVDWADAADPGSAEAADARGRLALAIRLYESIVAEDGSTKAFPDLRQVSPARGQRVTGGPMDQVRAGVRRALGRMLGEPAGKPLPAERLAALEAINEAANAVDAHADHATTGVGTEESHRYLLEELAERIRAFEKLQDKAKVLGRFPRPAISPETPPDAGPATADPNPPDPLPTPPGGRPSTTVPAPTTAPGPPSQDADAAGTAAVPEIVRALNPPPYVAPAVVNAADGPMSGVVSANDSRNRATWSFGRPGQPDEVVLELREVHAPQPLPMPDGAPVRLPPLALEWAFARHQVRALIPPGVQVPESAFIALEQQLRQLLAAGEELDVVLRALPGTDGRLALVLTVSVTDAGTAATKIYRNLSLPDMIDALGNHHVRPPSGNAAQRGEFVADGPVQDHGVLIREVVRALRDAGLARYAAVAAVEPIGDGTTVEVTTRTGERMLIEFTVGTVADGHPAEYHRTGGSEPAVVRISDRIKADDVLRAIVHEIRELSSPAGEATFTPHEQGRMGELIYLDQELQTTEHYEGPDPVRRQRYQAKMRELIEELRLSDPARRADLDPIVGDVVNRNRSAPDEGLSPYPGPVRLSEETVAIHILPRHGHGTPSAGTKFHEDFDISTLEALAREVVSRAPVPVESDSGANNAHEYDFGPGVVIGASGTGKVRVWVDPAGNVRTMFPVDR</sequence>
<feature type="region of interest" description="Disordered" evidence="1">
    <location>
        <begin position="799"/>
        <end position="942"/>
    </location>
</feature>
<feature type="compositionally biased region" description="Low complexity" evidence="1">
    <location>
        <begin position="891"/>
        <end position="914"/>
    </location>
</feature>
<comment type="caution">
    <text evidence="4">The sequence shown here is derived from an EMBL/GenBank/DDBJ whole genome shotgun (WGS) entry which is preliminary data.</text>
</comment>
<organism evidence="4 5">
    <name type="scientific">Kribbella sindirgiensis</name>
    <dbReference type="NCBI Taxonomy" id="1124744"/>
    <lineage>
        <taxon>Bacteria</taxon>
        <taxon>Bacillati</taxon>
        <taxon>Actinomycetota</taxon>
        <taxon>Actinomycetes</taxon>
        <taxon>Propionibacteriales</taxon>
        <taxon>Kribbellaceae</taxon>
        <taxon>Kribbella</taxon>
    </lineage>
</organism>
<name>A0A4R0IDN5_9ACTN</name>
<feature type="compositionally biased region" description="Basic and acidic residues" evidence="1">
    <location>
        <begin position="804"/>
        <end position="854"/>
    </location>
</feature>
<keyword evidence="2" id="KW-0472">Membrane</keyword>
<evidence type="ECO:0000256" key="1">
    <source>
        <dbReference type="SAM" id="MobiDB-lite"/>
    </source>
</evidence>
<feature type="transmembrane region" description="Helical" evidence="2">
    <location>
        <begin position="1536"/>
        <end position="1560"/>
    </location>
</feature>
<feature type="transmembrane region" description="Helical" evidence="2">
    <location>
        <begin position="1566"/>
        <end position="1589"/>
    </location>
</feature>
<feature type="domain" description="Outer membrane channel protein CpnT-like N-terminal" evidence="3">
    <location>
        <begin position="1"/>
        <end position="154"/>
    </location>
</feature>
<reference evidence="4 5" key="1">
    <citation type="submission" date="2019-02" db="EMBL/GenBank/DDBJ databases">
        <title>Kribbella capetownensis sp. nov. and Kribbella speibonae sp. nov., isolated from soil.</title>
        <authorList>
            <person name="Curtis S.M."/>
            <person name="Norton I."/>
            <person name="Everest G.J."/>
            <person name="Meyers P.R."/>
        </authorList>
    </citation>
    <scope>NUCLEOTIDE SEQUENCE [LARGE SCALE GENOMIC DNA]</scope>
    <source>
        <strain evidence="4 5">DSM 27082</strain>
    </source>
</reference>
<keyword evidence="2" id="KW-0812">Transmembrane</keyword>
<feature type="compositionally biased region" description="Basic and acidic residues" evidence="1">
    <location>
        <begin position="1504"/>
        <end position="1513"/>
    </location>
</feature>
<feature type="region of interest" description="Disordered" evidence="1">
    <location>
        <begin position="1842"/>
        <end position="1900"/>
    </location>
</feature>
<gene>
    <name evidence="4" type="ORF">E0H50_34695</name>
</gene>
<feature type="region of interest" description="Disordered" evidence="1">
    <location>
        <begin position="1363"/>
        <end position="1382"/>
    </location>
</feature>
<evidence type="ECO:0000259" key="3">
    <source>
        <dbReference type="Pfam" id="PF25547"/>
    </source>
</evidence>
<feature type="compositionally biased region" description="Low complexity" evidence="1">
    <location>
        <begin position="381"/>
        <end position="413"/>
    </location>
</feature>
<feature type="compositionally biased region" description="Polar residues" evidence="1">
    <location>
        <begin position="430"/>
        <end position="439"/>
    </location>
</feature>
<evidence type="ECO:0000256" key="2">
    <source>
        <dbReference type="SAM" id="Phobius"/>
    </source>
</evidence>
<feature type="compositionally biased region" description="Pro residues" evidence="1">
    <location>
        <begin position="1864"/>
        <end position="1876"/>
    </location>
</feature>
<feature type="region of interest" description="Disordered" evidence="1">
    <location>
        <begin position="637"/>
        <end position="676"/>
    </location>
</feature>
<feature type="region of interest" description="Disordered" evidence="1">
    <location>
        <begin position="1236"/>
        <end position="1256"/>
    </location>
</feature>
<protein>
    <recommendedName>
        <fullName evidence="3">Outer membrane channel protein CpnT-like N-terminal domain-containing protein</fullName>
    </recommendedName>
</protein>
<feature type="compositionally biased region" description="Low complexity" evidence="1">
    <location>
        <begin position="446"/>
        <end position="564"/>
    </location>
</feature>
<feature type="region of interest" description="Disordered" evidence="1">
    <location>
        <begin position="326"/>
        <end position="619"/>
    </location>
</feature>
<feature type="compositionally biased region" description="Polar residues" evidence="1">
    <location>
        <begin position="647"/>
        <end position="656"/>
    </location>
</feature>
<dbReference type="EMBL" id="SJKA01000018">
    <property type="protein sequence ID" value="TCC22329.1"/>
    <property type="molecule type" value="Genomic_DNA"/>
</dbReference>
<dbReference type="InterPro" id="IPR057746">
    <property type="entry name" value="CpnT-like_N"/>
</dbReference>
<dbReference type="Pfam" id="PF25547">
    <property type="entry name" value="WXG100_2"/>
    <property type="match status" value="1"/>
</dbReference>